<dbReference type="EMBL" id="BRXZ01000621">
    <property type="protein sequence ID" value="GMH49047.1"/>
    <property type="molecule type" value="Genomic_DNA"/>
</dbReference>
<organism evidence="1 2">
    <name type="scientific">Triparma retinervis</name>
    <dbReference type="NCBI Taxonomy" id="2557542"/>
    <lineage>
        <taxon>Eukaryota</taxon>
        <taxon>Sar</taxon>
        <taxon>Stramenopiles</taxon>
        <taxon>Ochrophyta</taxon>
        <taxon>Bolidophyceae</taxon>
        <taxon>Parmales</taxon>
        <taxon>Triparmaceae</taxon>
        <taxon>Triparma</taxon>
    </lineage>
</organism>
<gene>
    <name evidence="1" type="ORF">TrRE_jg9852</name>
</gene>
<accession>A0A9W6Z6K0</accession>
<evidence type="ECO:0000313" key="2">
    <source>
        <dbReference type="Proteomes" id="UP001165082"/>
    </source>
</evidence>
<feature type="non-terminal residue" evidence="1">
    <location>
        <position position="1"/>
    </location>
</feature>
<keyword evidence="2" id="KW-1185">Reference proteome</keyword>
<protein>
    <submittedName>
        <fullName evidence="1">Uncharacterized protein</fullName>
    </submittedName>
</protein>
<evidence type="ECO:0000313" key="1">
    <source>
        <dbReference type="EMBL" id="GMH49047.1"/>
    </source>
</evidence>
<proteinExistence type="predicted"/>
<reference evidence="1" key="1">
    <citation type="submission" date="2022-07" db="EMBL/GenBank/DDBJ databases">
        <title>Genome analysis of Parmales, a sister group of diatoms, reveals the evolutionary specialization of diatoms from phago-mixotrophs to photoautotrophs.</title>
        <authorList>
            <person name="Ban H."/>
            <person name="Sato S."/>
            <person name="Yoshikawa S."/>
            <person name="Kazumasa Y."/>
            <person name="Nakamura Y."/>
            <person name="Ichinomiya M."/>
            <person name="Saitoh K."/>
            <person name="Sato N."/>
            <person name="Blanc-Mathieu R."/>
            <person name="Endo H."/>
            <person name="Kuwata A."/>
            <person name="Ogata H."/>
        </authorList>
    </citation>
    <scope>NUCLEOTIDE SEQUENCE</scope>
</reference>
<dbReference type="Proteomes" id="UP001165082">
    <property type="component" value="Unassembled WGS sequence"/>
</dbReference>
<comment type="caution">
    <text evidence="1">The sequence shown here is derived from an EMBL/GenBank/DDBJ whole genome shotgun (WGS) entry which is preliminary data.</text>
</comment>
<sequence>MKVLLVTPFITTKSKFGSFVHTGGGVAVRYENYES</sequence>
<dbReference type="AlphaFoldDB" id="A0A9W6Z6K0"/>
<name>A0A9W6Z6K0_9STRA</name>